<feature type="domain" description="Histidine kinase" evidence="9">
    <location>
        <begin position="233"/>
        <end position="451"/>
    </location>
</feature>
<dbReference type="Pfam" id="PF13188">
    <property type="entry name" value="PAS_8"/>
    <property type="match status" value="1"/>
</dbReference>
<reference evidence="11 12" key="1">
    <citation type="submission" date="2019-03" db="EMBL/GenBank/DDBJ databases">
        <title>Genomic Encyclopedia of Type Strains, Phase IV (KMG-IV): sequencing the most valuable type-strain genomes for metagenomic binning, comparative biology and taxonomic classification.</title>
        <authorList>
            <person name="Goeker M."/>
        </authorList>
    </citation>
    <scope>NUCLEOTIDE SEQUENCE [LARGE SCALE GENOMIC DNA]</scope>
    <source>
        <strain evidence="11 12">DSM 21100</strain>
    </source>
</reference>
<protein>
    <recommendedName>
        <fullName evidence="2">histidine kinase</fullName>
        <ecNumber evidence="2">2.7.13.3</ecNumber>
    </recommendedName>
</protein>
<dbReference type="GO" id="GO:0004673">
    <property type="term" value="F:protein histidine kinase activity"/>
    <property type="evidence" value="ECO:0007669"/>
    <property type="project" value="UniProtKB-EC"/>
</dbReference>
<keyword evidence="3" id="KW-0808">Transferase</keyword>
<evidence type="ECO:0000256" key="3">
    <source>
        <dbReference type="ARBA" id="ARBA00022679"/>
    </source>
</evidence>
<evidence type="ECO:0000256" key="8">
    <source>
        <dbReference type="SAM" id="Phobius"/>
    </source>
</evidence>
<dbReference type="InterPro" id="IPR003594">
    <property type="entry name" value="HATPase_dom"/>
</dbReference>
<keyword evidence="8" id="KW-0812">Transmembrane</keyword>
<name>A0A4R3KQI0_9SPHI</name>
<sequence>MAFERFSISLFLRILGIAAGIGLFCWALMQRQVNGSFRLLLLIIPFLLTLWQCYSLHHYITRVNRKLALFLESIHYSDFSIRFSSDNKLGKSFRDLNRQFNQVLEAFREARAEKEANLKYIDTIVQQINIGVLSFDSSGKVELINPAAFRLLGIYRLRNIAELENSHDGLANLFWRLPSGSKSLYPMSQNLQLSVSATGLRLQGKLIKLVSLQNIHSELQDKELEAWQNLARILRHEIMNSITPIVSLIGTMKEIVENDLQTYRLPENATADLREALQTVENRSRGIMNFVNAYRDYTSLPKPHFSTIRVKDIIHSVTQLMDPDLKQEGIQLRSKVQPGDLEITADGEQLHMVLINLIKNARDALLETPDGVISLKAFRNQQQVILEISDNGPGIEAEAMENIFIPFFTTKKKGSGIGLSLSRQIIQLHGGQLRAHSVADKGSTFSIILEQ</sequence>
<dbReference type="PROSITE" id="PS50109">
    <property type="entry name" value="HIS_KIN"/>
    <property type="match status" value="1"/>
</dbReference>
<feature type="transmembrane region" description="Helical" evidence="8">
    <location>
        <begin position="6"/>
        <end position="27"/>
    </location>
</feature>
<dbReference type="AlphaFoldDB" id="A0A4R3KQI0"/>
<evidence type="ECO:0000256" key="1">
    <source>
        <dbReference type="ARBA" id="ARBA00000085"/>
    </source>
</evidence>
<dbReference type="SUPFAM" id="SSF55874">
    <property type="entry name" value="ATPase domain of HSP90 chaperone/DNA topoisomerase II/histidine kinase"/>
    <property type="match status" value="1"/>
</dbReference>
<evidence type="ECO:0000256" key="7">
    <source>
        <dbReference type="ARBA" id="ARBA00023012"/>
    </source>
</evidence>
<evidence type="ECO:0000313" key="11">
    <source>
        <dbReference type="EMBL" id="TCS86557.1"/>
    </source>
</evidence>
<keyword evidence="8" id="KW-1133">Transmembrane helix</keyword>
<accession>A0A4R3KQI0</accession>
<dbReference type="InterPro" id="IPR005467">
    <property type="entry name" value="His_kinase_dom"/>
</dbReference>
<dbReference type="EC" id="2.7.13.3" evidence="2"/>
<keyword evidence="8" id="KW-0472">Membrane</keyword>
<evidence type="ECO:0000259" key="9">
    <source>
        <dbReference type="PROSITE" id="PS50109"/>
    </source>
</evidence>
<evidence type="ECO:0000256" key="6">
    <source>
        <dbReference type="ARBA" id="ARBA00022840"/>
    </source>
</evidence>
<keyword evidence="7" id="KW-0902">Two-component regulatory system</keyword>
<dbReference type="EMBL" id="SMAD01000007">
    <property type="protein sequence ID" value="TCS86557.1"/>
    <property type="molecule type" value="Genomic_DNA"/>
</dbReference>
<dbReference type="SMART" id="SM00387">
    <property type="entry name" value="HATPase_c"/>
    <property type="match status" value="1"/>
</dbReference>
<keyword evidence="4" id="KW-0547">Nucleotide-binding</keyword>
<dbReference type="PANTHER" id="PTHR43065">
    <property type="entry name" value="SENSOR HISTIDINE KINASE"/>
    <property type="match status" value="1"/>
</dbReference>
<dbReference type="RefSeq" id="WP_132129567.1">
    <property type="nucleotide sequence ID" value="NZ_CP042432.1"/>
</dbReference>
<keyword evidence="12" id="KW-1185">Reference proteome</keyword>
<feature type="domain" description="PAS" evidence="10">
    <location>
        <begin position="117"/>
        <end position="154"/>
    </location>
</feature>
<dbReference type="PRINTS" id="PR00344">
    <property type="entry name" value="BCTRLSENSOR"/>
</dbReference>
<dbReference type="InterPro" id="IPR036890">
    <property type="entry name" value="HATPase_C_sf"/>
</dbReference>
<evidence type="ECO:0000313" key="12">
    <source>
        <dbReference type="Proteomes" id="UP000295807"/>
    </source>
</evidence>
<gene>
    <name evidence="11" type="ORF">EDD80_10790</name>
</gene>
<dbReference type="GO" id="GO:0000160">
    <property type="term" value="P:phosphorelay signal transduction system"/>
    <property type="evidence" value="ECO:0007669"/>
    <property type="project" value="UniProtKB-KW"/>
</dbReference>
<feature type="transmembrane region" description="Helical" evidence="8">
    <location>
        <begin position="39"/>
        <end position="60"/>
    </location>
</feature>
<keyword evidence="5 11" id="KW-0418">Kinase</keyword>
<dbReference type="InterPro" id="IPR000014">
    <property type="entry name" value="PAS"/>
</dbReference>
<dbReference type="Pfam" id="PF02518">
    <property type="entry name" value="HATPase_c"/>
    <property type="match status" value="1"/>
</dbReference>
<dbReference type="Gene3D" id="3.30.450.20">
    <property type="entry name" value="PAS domain"/>
    <property type="match status" value="1"/>
</dbReference>
<dbReference type="GO" id="GO:0005524">
    <property type="term" value="F:ATP binding"/>
    <property type="evidence" value="ECO:0007669"/>
    <property type="project" value="UniProtKB-KW"/>
</dbReference>
<evidence type="ECO:0000256" key="4">
    <source>
        <dbReference type="ARBA" id="ARBA00022741"/>
    </source>
</evidence>
<comment type="caution">
    <text evidence="11">The sequence shown here is derived from an EMBL/GenBank/DDBJ whole genome shotgun (WGS) entry which is preliminary data.</text>
</comment>
<comment type="catalytic activity">
    <reaction evidence="1">
        <text>ATP + protein L-histidine = ADP + protein N-phospho-L-histidine.</text>
        <dbReference type="EC" id="2.7.13.3"/>
    </reaction>
</comment>
<evidence type="ECO:0000256" key="2">
    <source>
        <dbReference type="ARBA" id="ARBA00012438"/>
    </source>
</evidence>
<proteinExistence type="predicted"/>
<evidence type="ECO:0000259" key="10">
    <source>
        <dbReference type="PROSITE" id="PS50112"/>
    </source>
</evidence>
<organism evidence="11 12">
    <name type="scientific">Anseongella ginsenosidimutans</name>
    <dbReference type="NCBI Taxonomy" id="496056"/>
    <lineage>
        <taxon>Bacteria</taxon>
        <taxon>Pseudomonadati</taxon>
        <taxon>Bacteroidota</taxon>
        <taxon>Sphingobacteriia</taxon>
        <taxon>Sphingobacteriales</taxon>
        <taxon>Sphingobacteriaceae</taxon>
        <taxon>Anseongella</taxon>
    </lineage>
</organism>
<keyword evidence="6" id="KW-0067">ATP-binding</keyword>
<evidence type="ECO:0000256" key="5">
    <source>
        <dbReference type="ARBA" id="ARBA00022777"/>
    </source>
</evidence>
<dbReference type="Gene3D" id="3.30.565.10">
    <property type="entry name" value="Histidine kinase-like ATPase, C-terminal domain"/>
    <property type="match status" value="1"/>
</dbReference>
<dbReference type="PROSITE" id="PS50112">
    <property type="entry name" value="PAS"/>
    <property type="match status" value="1"/>
</dbReference>
<dbReference type="OrthoDB" id="1931120at2"/>
<dbReference type="Proteomes" id="UP000295807">
    <property type="component" value="Unassembled WGS sequence"/>
</dbReference>
<dbReference type="InterPro" id="IPR004358">
    <property type="entry name" value="Sig_transdc_His_kin-like_C"/>
</dbReference>
<dbReference type="PANTHER" id="PTHR43065:SF46">
    <property type="entry name" value="C4-DICARBOXYLATE TRANSPORT SENSOR PROTEIN DCTB"/>
    <property type="match status" value="1"/>
</dbReference>